<comment type="domain">
    <text evidence="12">The clip domain consists of 35-55 residues which are 'knitted' together usually by 3 conserved disulfide bonds forming a clip-like compact structure.</text>
</comment>
<evidence type="ECO:0000313" key="14">
    <source>
        <dbReference type="EMBL" id="CAH0728254.1"/>
    </source>
</evidence>
<keyword evidence="4 11" id="KW-0378">Hydrolase</keyword>
<evidence type="ECO:0000256" key="2">
    <source>
        <dbReference type="ARBA" id="ARBA00022723"/>
    </source>
</evidence>
<name>A0A8J9V0V5_9NEOP</name>
<dbReference type="EC" id="3.4.21.-" evidence="11"/>
<dbReference type="GO" id="GO:0046872">
    <property type="term" value="F:metal ion binding"/>
    <property type="evidence" value="ECO:0007669"/>
    <property type="project" value="UniProtKB-KW"/>
</dbReference>
<evidence type="ECO:0000256" key="5">
    <source>
        <dbReference type="ARBA" id="ARBA00022825"/>
    </source>
</evidence>
<dbReference type="FunFam" id="2.40.10.10:FF:000078">
    <property type="entry name" value="Serine protease H137"/>
    <property type="match status" value="1"/>
</dbReference>
<feature type="chain" id="PRO_5041014542" description="CLIP domain-containing serine protease" evidence="12">
    <location>
        <begin position="21"/>
        <end position="382"/>
    </location>
</feature>
<evidence type="ECO:0000256" key="6">
    <source>
        <dbReference type="ARBA" id="ARBA00022837"/>
    </source>
</evidence>
<dbReference type="InterPro" id="IPR018114">
    <property type="entry name" value="TRYPSIN_HIS"/>
</dbReference>
<evidence type="ECO:0000256" key="1">
    <source>
        <dbReference type="ARBA" id="ARBA00022670"/>
    </source>
</evidence>
<dbReference type="InterPro" id="IPR043504">
    <property type="entry name" value="Peptidase_S1_PA_chymotrypsin"/>
</dbReference>
<dbReference type="Pfam" id="PF12032">
    <property type="entry name" value="CLIP"/>
    <property type="match status" value="1"/>
</dbReference>
<keyword evidence="8" id="KW-1015">Disulfide bond</keyword>
<keyword evidence="7" id="KW-0865">Zymogen</keyword>
<dbReference type="AlphaFoldDB" id="A0A8J9V0V5"/>
<gene>
    <name evidence="14" type="ORF">BINO364_LOCUS13497</name>
</gene>
<keyword evidence="3 12" id="KW-0732">Signal</keyword>
<organism evidence="14 15">
    <name type="scientific">Brenthis ino</name>
    <name type="common">lesser marbled fritillary</name>
    <dbReference type="NCBI Taxonomy" id="405034"/>
    <lineage>
        <taxon>Eukaryota</taxon>
        <taxon>Metazoa</taxon>
        <taxon>Ecdysozoa</taxon>
        <taxon>Arthropoda</taxon>
        <taxon>Hexapoda</taxon>
        <taxon>Insecta</taxon>
        <taxon>Pterygota</taxon>
        <taxon>Neoptera</taxon>
        <taxon>Endopterygota</taxon>
        <taxon>Lepidoptera</taxon>
        <taxon>Glossata</taxon>
        <taxon>Ditrysia</taxon>
        <taxon>Papilionoidea</taxon>
        <taxon>Nymphalidae</taxon>
        <taxon>Heliconiinae</taxon>
        <taxon>Argynnini</taxon>
        <taxon>Brenthis</taxon>
    </lineage>
</organism>
<evidence type="ECO:0000256" key="11">
    <source>
        <dbReference type="RuleBase" id="RU363034"/>
    </source>
</evidence>
<dbReference type="PANTHER" id="PTHR24256">
    <property type="entry name" value="TRYPTASE-RELATED"/>
    <property type="match status" value="1"/>
</dbReference>
<proteinExistence type="inferred from homology"/>
<dbReference type="SUPFAM" id="SSF50494">
    <property type="entry name" value="Trypsin-like serine proteases"/>
    <property type="match status" value="1"/>
</dbReference>
<keyword evidence="6" id="KW-0106">Calcium</keyword>
<evidence type="ECO:0000256" key="10">
    <source>
        <dbReference type="ARBA" id="ARBA00024195"/>
    </source>
</evidence>
<dbReference type="InterPro" id="IPR033116">
    <property type="entry name" value="TRYPSIN_SER"/>
</dbReference>
<feature type="signal peptide" evidence="12">
    <location>
        <begin position="1"/>
        <end position="20"/>
    </location>
</feature>
<dbReference type="InterPro" id="IPR051487">
    <property type="entry name" value="Ser/Thr_Proteases_Immune/Dev"/>
</dbReference>
<dbReference type="Gene3D" id="2.40.10.10">
    <property type="entry name" value="Trypsin-like serine proteases"/>
    <property type="match status" value="2"/>
</dbReference>
<dbReference type="PROSITE" id="PS00135">
    <property type="entry name" value="TRYPSIN_SER"/>
    <property type="match status" value="1"/>
</dbReference>
<feature type="non-terminal residue" evidence="14">
    <location>
        <position position="382"/>
    </location>
</feature>
<keyword evidence="9" id="KW-0325">Glycoprotein</keyword>
<dbReference type="Pfam" id="PF00089">
    <property type="entry name" value="Trypsin"/>
    <property type="match status" value="1"/>
</dbReference>
<evidence type="ECO:0000313" key="15">
    <source>
        <dbReference type="Proteomes" id="UP000838878"/>
    </source>
</evidence>
<evidence type="ECO:0000256" key="8">
    <source>
        <dbReference type="ARBA" id="ARBA00023157"/>
    </source>
</evidence>
<evidence type="ECO:0000256" key="4">
    <source>
        <dbReference type="ARBA" id="ARBA00022801"/>
    </source>
</evidence>
<dbReference type="InterPro" id="IPR022700">
    <property type="entry name" value="CLIP"/>
</dbReference>
<dbReference type="InterPro" id="IPR001314">
    <property type="entry name" value="Peptidase_S1A"/>
</dbReference>
<reference evidence="14" key="1">
    <citation type="submission" date="2021-12" db="EMBL/GenBank/DDBJ databases">
        <authorList>
            <person name="Martin H S."/>
        </authorList>
    </citation>
    <scope>NUCLEOTIDE SEQUENCE</scope>
</reference>
<dbReference type="GO" id="GO:0006508">
    <property type="term" value="P:proteolysis"/>
    <property type="evidence" value="ECO:0007669"/>
    <property type="project" value="UniProtKB-KW"/>
</dbReference>
<comment type="similarity">
    <text evidence="10 12">Belongs to the peptidase S1 family. CLIP subfamily.</text>
</comment>
<keyword evidence="15" id="KW-1185">Reference proteome</keyword>
<keyword evidence="12" id="KW-0964">Secreted</keyword>
<evidence type="ECO:0000256" key="3">
    <source>
        <dbReference type="ARBA" id="ARBA00022729"/>
    </source>
</evidence>
<feature type="domain" description="Peptidase S1" evidence="13">
    <location>
        <begin position="118"/>
        <end position="381"/>
    </location>
</feature>
<evidence type="ECO:0000259" key="13">
    <source>
        <dbReference type="PROSITE" id="PS50240"/>
    </source>
</evidence>
<dbReference type="CDD" id="cd00190">
    <property type="entry name" value="Tryp_SPc"/>
    <property type="match status" value="1"/>
</dbReference>
<dbReference type="EMBL" id="OV170227">
    <property type="protein sequence ID" value="CAH0728254.1"/>
    <property type="molecule type" value="Genomic_DNA"/>
</dbReference>
<dbReference type="InterPro" id="IPR009003">
    <property type="entry name" value="Peptidase_S1_PA"/>
</dbReference>
<dbReference type="FunFam" id="2.40.10.10:FF:000028">
    <property type="entry name" value="Serine protease easter"/>
    <property type="match status" value="1"/>
</dbReference>
<dbReference type="GO" id="GO:0051604">
    <property type="term" value="P:protein maturation"/>
    <property type="evidence" value="ECO:0007669"/>
    <property type="project" value="UniProtKB-ARBA"/>
</dbReference>
<dbReference type="PRINTS" id="PR00722">
    <property type="entry name" value="CHYMOTRYPSIN"/>
</dbReference>
<dbReference type="SMART" id="SM00020">
    <property type="entry name" value="Tryp_SPc"/>
    <property type="match status" value="1"/>
</dbReference>
<comment type="subcellular location">
    <subcellularLocation>
        <location evidence="12">Secreted</location>
    </subcellularLocation>
</comment>
<evidence type="ECO:0000256" key="7">
    <source>
        <dbReference type="ARBA" id="ARBA00023145"/>
    </source>
</evidence>
<accession>A0A8J9V0V5</accession>
<evidence type="ECO:0000256" key="9">
    <source>
        <dbReference type="ARBA" id="ARBA00023180"/>
    </source>
</evidence>
<dbReference type="InterPro" id="IPR001254">
    <property type="entry name" value="Trypsin_dom"/>
</dbReference>
<sequence length="382" mass="42024">MFLPTIISVLVLFGADKVSGTAQCRDCVLLRSCQGAIDYTSAKKNNAEAMRKIRESFCGTQLINGVTAPKVCCSDFTTDNAYDNRWANSDDDLKDAIASHPNLSLLPKSCGGIDGNRIVGGKIANIYEFPWMALISHRTRESSGNDNLQFKCGGSIINSRYILTAAHCVHNKKIAGVRIGEFDIRSKEDCQGEYPLTICESHIQDISVEEVIPHKDYQRTPIENDIALLRLRKPINLTLKNAKPVCLPVPKELRELQITSGDKRGTVTGWGLTETGSESAILRKVNIPILSAVTCREFYNKNLAPGSPDMTLNKICAGEMDKDSCSGDSGGPLMLEDEVDGIYRTIQYGIVSFGPRQCGSLFPGVYTDVTKYIKWILDNMKA</sequence>
<dbReference type="GO" id="GO:0004252">
    <property type="term" value="F:serine-type endopeptidase activity"/>
    <property type="evidence" value="ECO:0007669"/>
    <property type="project" value="UniProtKB-UniRule"/>
</dbReference>
<protein>
    <recommendedName>
        <fullName evidence="12">CLIP domain-containing serine protease</fullName>
        <ecNumber evidence="11">3.4.21.-</ecNumber>
    </recommendedName>
</protein>
<evidence type="ECO:0000256" key="12">
    <source>
        <dbReference type="RuleBase" id="RU366078"/>
    </source>
</evidence>
<dbReference type="OrthoDB" id="547031at2759"/>
<keyword evidence="1 11" id="KW-0645">Protease</keyword>
<keyword evidence="2" id="KW-0479">Metal-binding</keyword>
<dbReference type="PROSITE" id="PS50240">
    <property type="entry name" value="TRYPSIN_DOM"/>
    <property type="match status" value="1"/>
</dbReference>
<dbReference type="PROSITE" id="PS00134">
    <property type="entry name" value="TRYPSIN_HIS"/>
    <property type="match status" value="1"/>
</dbReference>
<keyword evidence="5 11" id="KW-0720">Serine protease</keyword>
<dbReference type="Proteomes" id="UP000838878">
    <property type="component" value="Chromosome 7"/>
</dbReference>
<dbReference type="GO" id="GO:0005576">
    <property type="term" value="C:extracellular region"/>
    <property type="evidence" value="ECO:0007669"/>
    <property type="project" value="UniProtKB-SubCell"/>
</dbReference>